<evidence type="ECO:0000313" key="2">
    <source>
        <dbReference type="EMBL" id="TNN55546.1"/>
    </source>
</evidence>
<dbReference type="Proteomes" id="UP000314294">
    <property type="component" value="Unassembled WGS sequence"/>
</dbReference>
<evidence type="ECO:0000256" key="1">
    <source>
        <dbReference type="SAM" id="MobiDB-lite"/>
    </source>
</evidence>
<name>A0A4Z2GQ22_9TELE</name>
<proteinExistence type="predicted"/>
<gene>
    <name evidence="2" type="ORF">EYF80_034288</name>
</gene>
<keyword evidence="3" id="KW-1185">Reference proteome</keyword>
<comment type="caution">
    <text evidence="2">The sequence shown here is derived from an EMBL/GenBank/DDBJ whole genome shotgun (WGS) entry which is preliminary data.</text>
</comment>
<feature type="compositionally biased region" description="Low complexity" evidence="1">
    <location>
        <begin position="52"/>
        <end position="61"/>
    </location>
</feature>
<dbReference type="AlphaFoldDB" id="A0A4Z2GQ22"/>
<accession>A0A4Z2GQ22</accession>
<feature type="compositionally biased region" description="Gly residues" evidence="1">
    <location>
        <begin position="68"/>
        <end position="79"/>
    </location>
</feature>
<reference evidence="2 3" key="1">
    <citation type="submission" date="2019-03" db="EMBL/GenBank/DDBJ databases">
        <title>First draft genome of Liparis tanakae, snailfish: a comprehensive survey of snailfish specific genes.</title>
        <authorList>
            <person name="Kim W."/>
            <person name="Song I."/>
            <person name="Jeong J.-H."/>
            <person name="Kim D."/>
            <person name="Kim S."/>
            <person name="Ryu S."/>
            <person name="Song J.Y."/>
            <person name="Lee S.K."/>
        </authorList>
    </citation>
    <scope>NUCLEOTIDE SEQUENCE [LARGE SCALE GENOMIC DNA]</scope>
    <source>
        <tissue evidence="2">Muscle</tissue>
    </source>
</reference>
<feature type="region of interest" description="Disordered" evidence="1">
    <location>
        <begin position="52"/>
        <end position="87"/>
    </location>
</feature>
<evidence type="ECO:0000313" key="3">
    <source>
        <dbReference type="Proteomes" id="UP000314294"/>
    </source>
</evidence>
<dbReference type="EMBL" id="SRLO01000453">
    <property type="protein sequence ID" value="TNN55546.1"/>
    <property type="molecule type" value="Genomic_DNA"/>
</dbReference>
<sequence>MPAWFLFLMCQHYSDIDVFSAGESDEAEAGTPPGSFGWRNIPGALLQTDVSRSLSSLSSTSGREERNGGNGVFWSGGGTRANTESRN</sequence>
<protein>
    <submittedName>
        <fullName evidence="2">Uncharacterized protein</fullName>
    </submittedName>
</protein>
<organism evidence="2 3">
    <name type="scientific">Liparis tanakae</name>
    <name type="common">Tanaka's snailfish</name>
    <dbReference type="NCBI Taxonomy" id="230148"/>
    <lineage>
        <taxon>Eukaryota</taxon>
        <taxon>Metazoa</taxon>
        <taxon>Chordata</taxon>
        <taxon>Craniata</taxon>
        <taxon>Vertebrata</taxon>
        <taxon>Euteleostomi</taxon>
        <taxon>Actinopterygii</taxon>
        <taxon>Neopterygii</taxon>
        <taxon>Teleostei</taxon>
        <taxon>Neoteleostei</taxon>
        <taxon>Acanthomorphata</taxon>
        <taxon>Eupercaria</taxon>
        <taxon>Perciformes</taxon>
        <taxon>Cottioidei</taxon>
        <taxon>Cottales</taxon>
        <taxon>Liparidae</taxon>
        <taxon>Liparis</taxon>
    </lineage>
</organism>